<dbReference type="GO" id="GO:0005829">
    <property type="term" value="C:cytosol"/>
    <property type="evidence" value="ECO:0007669"/>
    <property type="project" value="TreeGrafter"/>
</dbReference>
<dbReference type="Pfam" id="PF13545">
    <property type="entry name" value="HTH_Crp_2"/>
    <property type="match status" value="1"/>
</dbReference>
<dbReference type="SUPFAM" id="SSF51206">
    <property type="entry name" value="cAMP-binding domain-like"/>
    <property type="match status" value="1"/>
</dbReference>
<dbReference type="InterPro" id="IPR000595">
    <property type="entry name" value="cNMP-bd_dom"/>
</dbReference>
<dbReference type="AlphaFoldDB" id="A0AA96WYR2"/>
<evidence type="ECO:0000256" key="2">
    <source>
        <dbReference type="ARBA" id="ARBA00023125"/>
    </source>
</evidence>
<dbReference type="PANTHER" id="PTHR24567">
    <property type="entry name" value="CRP FAMILY TRANSCRIPTIONAL REGULATORY PROTEIN"/>
    <property type="match status" value="1"/>
</dbReference>
<keyword evidence="2" id="KW-0238">DNA-binding</keyword>
<gene>
    <name evidence="5" type="ORF">HJG54_30255</name>
</gene>
<reference evidence="5" key="1">
    <citation type="submission" date="2020-05" db="EMBL/GenBank/DDBJ databases">
        <authorList>
            <person name="Zhu T."/>
            <person name="Keshari N."/>
            <person name="Lu X."/>
        </authorList>
    </citation>
    <scope>NUCLEOTIDE SEQUENCE</scope>
    <source>
        <strain evidence="5">NK1-12</strain>
    </source>
</reference>
<dbReference type="SMART" id="SM00100">
    <property type="entry name" value="cNMP"/>
    <property type="match status" value="1"/>
</dbReference>
<dbReference type="PANTHER" id="PTHR24567:SF74">
    <property type="entry name" value="HTH-TYPE TRANSCRIPTIONAL REGULATOR ARCR"/>
    <property type="match status" value="1"/>
</dbReference>
<keyword evidence="3" id="KW-0804">Transcription</keyword>
<dbReference type="Gene3D" id="1.10.10.10">
    <property type="entry name" value="Winged helix-like DNA-binding domain superfamily/Winged helix DNA-binding domain"/>
    <property type="match status" value="1"/>
</dbReference>
<dbReference type="GO" id="GO:0003700">
    <property type="term" value="F:DNA-binding transcription factor activity"/>
    <property type="evidence" value="ECO:0007669"/>
    <property type="project" value="TreeGrafter"/>
</dbReference>
<dbReference type="GO" id="GO:0003677">
    <property type="term" value="F:DNA binding"/>
    <property type="evidence" value="ECO:0007669"/>
    <property type="project" value="UniProtKB-KW"/>
</dbReference>
<feature type="domain" description="Cyclic nucleotide-binding" evidence="4">
    <location>
        <begin position="12"/>
        <end position="140"/>
    </location>
</feature>
<dbReference type="InterPro" id="IPR014710">
    <property type="entry name" value="RmlC-like_jellyroll"/>
</dbReference>
<evidence type="ECO:0000256" key="3">
    <source>
        <dbReference type="ARBA" id="ARBA00023163"/>
    </source>
</evidence>
<proteinExistence type="predicted"/>
<name>A0AA96WYR2_9CYAN</name>
<dbReference type="InterPro" id="IPR036388">
    <property type="entry name" value="WH-like_DNA-bd_sf"/>
</dbReference>
<accession>A0AA96WYR2</accession>
<dbReference type="SUPFAM" id="SSF46785">
    <property type="entry name" value="Winged helix' DNA-binding domain"/>
    <property type="match status" value="1"/>
</dbReference>
<dbReference type="InterPro" id="IPR050397">
    <property type="entry name" value="Env_Response_Regulators"/>
</dbReference>
<organism evidence="5">
    <name type="scientific">Leptolyngbya sp. NK1-12</name>
    <dbReference type="NCBI Taxonomy" id="2547451"/>
    <lineage>
        <taxon>Bacteria</taxon>
        <taxon>Bacillati</taxon>
        <taxon>Cyanobacteriota</taxon>
        <taxon>Cyanophyceae</taxon>
        <taxon>Leptolyngbyales</taxon>
        <taxon>Leptolyngbyaceae</taxon>
        <taxon>Leptolyngbya group</taxon>
        <taxon>Leptolyngbya</taxon>
    </lineage>
</organism>
<dbReference type="InterPro" id="IPR036390">
    <property type="entry name" value="WH_DNA-bd_sf"/>
</dbReference>
<evidence type="ECO:0000259" key="4">
    <source>
        <dbReference type="SMART" id="SM00100"/>
    </source>
</evidence>
<dbReference type="RefSeq" id="WP_316436825.1">
    <property type="nucleotide sequence ID" value="NZ_CP053587.1"/>
</dbReference>
<dbReference type="InterPro" id="IPR012318">
    <property type="entry name" value="HTH_CRP"/>
</dbReference>
<dbReference type="CDD" id="cd00038">
    <property type="entry name" value="CAP_ED"/>
    <property type="match status" value="1"/>
</dbReference>
<dbReference type="EMBL" id="CP053587">
    <property type="protein sequence ID" value="WNZ27192.1"/>
    <property type="molecule type" value="Genomic_DNA"/>
</dbReference>
<evidence type="ECO:0000313" key="5">
    <source>
        <dbReference type="EMBL" id="WNZ27192.1"/>
    </source>
</evidence>
<keyword evidence="1" id="KW-0805">Transcription regulation</keyword>
<sequence>MPAELDPKQNRLLAALSSEEYDRFSPYWEIVPLEFKQILYSPNEPISYVYFVLNAVVSMVQLDQSGSIVEVATVGKEGFVGVPVLLGATQMPGEGFSQVPGYAVRMRADIFTQEVTPKTELYALLLRYTQTLFNQIAQSAACNRLHSIEERFCRWMLMTHDRVGKDQFPLTQEFIAQMLGVRRAGVSVVASTIQRAGFISYKRGKMTILDRDGLESSTCECYRMIAAEFDRLIGGK</sequence>
<protein>
    <submittedName>
        <fullName evidence="5">Crp/Fnr family transcriptional regulator</fullName>
    </submittedName>
</protein>
<dbReference type="Gene3D" id="2.60.120.10">
    <property type="entry name" value="Jelly Rolls"/>
    <property type="match status" value="1"/>
</dbReference>
<dbReference type="InterPro" id="IPR018490">
    <property type="entry name" value="cNMP-bd_dom_sf"/>
</dbReference>
<evidence type="ECO:0000256" key="1">
    <source>
        <dbReference type="ARBA" id="ARBA00023015"/>
    </source>
</evidence>